<proteinExistence type="predicted"/>
<dbReference type="InterPro" id="IPR050380">
    <property type="entry name" value="Immune_Resp_Modulators"/>
</dbReference>
<dbReference type="AlphaFoldDB" id="A0A8C6VMR4"/>
<evidence type="ECO:0000313" key="3">
    <source>
        <dbReference type="Ensembl" id="ENSNNAP00000005250.1"/>
    </source>
</evidence>
<dbReference type="InterPro" id="IPR013783">
    <property type="entry name" value="Ig-like_fold"/>
</dbReference>
<keyword evidence="1" id="KW-0393">Immunoglobulin domain</keyword>
<dbReference type="Gene3D" id="2.60.40.10">
    <property type="entry name" value="Immunoglobulins"/>
    <property type="match status" value="4"/>
</dbReference>
<dbReference type="PROSITE" id="PS50835">
    <property type="entry name" value="IG_LIKE"/>
    <property type="match status" value="4"/>
</dbReference>
<keyword evidence="4" id="KW-1185">Reference proteome</keyword>
<feature type="domain" description="Ig-like" evidence="2">
    <location>
        <begin position="113"/>
        <end position="204"/>
    </location>
</feature>
<dbReference type="Pfam" id="PF07654">
    <property type="entry name" value="C1-set"/>
    <property type="match status" value="3"/>
</dbReference>
<dbReference type="InterPro" id="IPR013106">
    <property type="entry name" value="Ig_V-set"/>
</dbReference>
<organism evidence="3 4">
    <name type="scientific">Naja naja</name>
    <name type="common">Indian cobra</name>
    <dbReference type="NCBI Taxonomy" id="35670"/>
    <lineage>
        <taxon>Eukaryota</taxon>
        <taxon>Metazoa</taxon>
        <taxon>Chordata</taxon>
        <taxon>Craniata</taxon>
        <taxon>Vertebrata</taxon>
        <taxon>Euteleostomi</taxon>
        <taxon>Lepidosauria</taxon>
        <taxon>Squamata</taxon>
        <taxon>Bifurcata</taxon>
        <taxon>Unidentata</taxon>
        <taxon>Episquamata</taxon>
        <taxon>Toxicofera</taxon>
        <taxon>Serpentes</taxon>
        <taxon>Colubroidea</taxon>
        <taxon>Elapidae</taxon>
        <taxon>Elapinae</taxon>
        <taxon>Naja</taxon>
    </lineage>
</organism>
<dbReference type="SMART" id="SM00406">
    <property type="entry name" value="IGv"/>
    <property type="match status" value="1"/>
</dbReference>
<dbReference type="InterPro" id="IPR003597">
    <property type="entry name" value="Ig_C1-set"/>
</dbReference>
<dbReference type="OMA" id="HINSSWS"/>
<reference evidence="3" key="2">
    <citation type="submission" date="2025-09" db="UniProtKB">
        <authorList>
            <consortium name="Ensembl"/>
        </authorList>
    </citation>
    <scope>IDENTIFICATION</scope>
</reference>
<feature type="domain" description="Ig-like" evidence="2">
    <location>
        <begin position="245"/>
        <end position="342"/>
    </location>
</feature>
<feature type="domain" description="Ig-like" evidence="2">
    <location>
        <begin position="351"/>
        <end position="451"/>
    </location>
</feature>
<dbReference type="Proteomes" id="UP000694559">
    <property type="component" value="Unplaced"/>
</dbReference>
<sequence length="492" mass="56412">KFLGQMVKLDCAVSGVEVSGWYWSWSRKYQGKGLEWLGGIKSINGGGEAYYNSCFNNQIVITRDIAKNEFYLELKSLTIADTAVYFCVRHRSLCYYAFDLWGQGATVTVTSAPTVELLQLVDQEKGTVMLKCIATDYRPPSVTIKWVGGPQNKKEDIVDQRMANGTYWASSQFTTTLAQWQEMDSKTCEVVHQPTRTTKIQKISRKGEIEHQLSTRSINPSIPYHPVRAEEASWMRTCKNSVPSPTIYLFKPPLERLLNQNRAILSCLVVGYELKNIMFTWTMDGLNLTTNATTEKIKTHTNQTQSFQSQLNLTRQIWDTEKKIECIVSHLCSLFPESMEILRHPDSCQEPSLSLVLPPLSQLTQATSQAVAWLACAINGFFPSEILIKWKKNNRNIDASEYITGPSIRETGKSTFFTQSVLKIPASEWENRAVYTCLVGHESLTIMKNISKYLYGKSWSKRNIHAKFEVCRLYSFRDFMMMREWYFAFIYI</sequence>
<name>A0A8C6VMR4_NAJNA</name>
<dbReference type="SMART" id="SM00409">
    <property type="entry name" value="IG"/>
    <property type="match status" value="2"/>
</dbReference>
<protein>
    <recommendedName>
        <fullName evidence="2">Ig-like domain-containing protein</fullName>
    </recommendedName>
</protein>
<evidence type="ECO:0000259" key="2">
    <source>
        <dbReference type="PROSITE" id="PS50835"/>
    </source>
</evidence>
<feature type="domain" description="Ig-like" evidence="2">
    <location>
        <begin position="1"/>
        <end position="87"/>
    </location>
</feature>
<dbReference type="InterPro" id="IPR007110">
    <property type="entry name" value="Ig-like_dom"/>
</dbReference>
<dbReference type="InterPro" id="IPR036179">
    <property type="entry name" value="Ig-like_dom_sf"/>
</dbReference>
<accession>A0A8C6VMR4</accession>
<dbReference type="InterPro" id="IPR003599">
    <property type="entry name" value="Ig_sub"/>
</dbReference>
<dbReference type="OrthoDB" id="8694217at2759"/>
<dbReference type="PANTHER" id="PTHR23411">
    <property type="entry name" value="TAPASIN"/>
    <property type="match status" value="1"/>
</dbReference>
<dbReference type="SMART" id="SM00407">
    <property type="entry name" value="IGc1"/>
    <property type="match status" value="2"/>
</dbReference>
<dbReference type="GeneTree" id="ENSGT01030000234536"/>
<dbReference type="Ensembl" id="ENSNNAT00000005482.1">
    <property type="protein sequence ID" value="ENSNNAP00000005250.1"/>
    <property type="gene ID" value="ENSNNAG00000003497.1"/>
</dbReference>
<dbReference type="FunFam" id="2.60.40.10:FF:000463">
    <property type="entry name" value="Immunoglobulin heavy constant gamma 1"/>
    <property type="match status" value="1"/>
</dbReference>
<dbReference type="SUPFAM" id="SSF48726">
    <property type="entry name" value="Immunoglobulin"/>
    <property type="match status" value="4"/>
</dbReference>
<reference evidence="3" key="1">
    <citation type="submission" date="2025-08" db="UniProtKB">
        <authorList>
            <consortium name="Ensembl"/>
        </authorList>
    </citation>
    <scope>IDENTIFICATION</scope>
</reference>
<evidence type="ECO:0000313" key="4">
    <source>
        <dbReference type="Proteomes" id="UP000694559"/>
    </source>
</evidence>
<dbReference type="PROSITE" id="PS00290">
    <property type="entry name" value="IG_MHC"/>
    <property type="match status" value="1"/>
</dbReference>
<evidence type="ECO:0000256" key="1">
    <source>
        <dbReference type="ARBA" id="ARBA00023319"/>
    </source>
</evidence>
<dbReference type="InterPro" id="IPR003006">
    <property type="entry name" value="Ig/MHC_CS"/>
</dbReference>